<accession>A0AAX4KAT7</accession>
<proteinExistence type="predicted"/>
<organism evidence="1 2">
    <name type="scientific">Kwoniella europaea PYCC6329</name>
    <dbReference type="NCBI Taxonomy" id="1423913"/>
    <lineage>
        <taxon>Eukaryota</taxon>
        <taxon>Fungi</taxon>
        <taxon>Dikarya</taxon>
        <taxon>Basidiomycota</taxon>
        <taxon>Agaricomycotina</taxon>
        <taxon>Tremellomycetes</taxon>
        <taxon>Tremellales</taxon>
        <taxon>Cryptococcaceae</taxon>
        <taxon>Kwoniella</taxon>
    </lineage>
</organism>
<evidence type="ECO:0000313" key="2">
    <source>
        <dbReference type="Proteomes" id="UP001358614"/>
    </source>
</evidence>
<dbReference type="KEGG" id="ker:91099891"/>
<protein>
    <submittedName>
        <fullName evidence="1">Uncharacterized protein</fullName>
    </submittedName>
</protein>
<name>A0AAX4KAT7_9TREE</name>
<dbReference type="EMBL" id="CP144089">
    <property type="protein sequence ID" value="WWD03043.1"/>
    <property type="molecule type" value="Genomic_DNA"/>
</dbReference>
<dbReference type="GeneID" id="91099891"/>
<reference evidence="1 2" key="1">
    <citation type="submission" date="2024-01" db="EMBL/GenBank/DDBJ databases">
        <title>Comparative genomics of Cryptococcus and Kwoniella reveals pathogenesis evolution and contrasting modes of karyotype evolution via chromosome fusion or intercentromeric recombination.</title>
        <authorList>
            <person name="Coelho M.A."/>
            <person name="David-Palma M."/>
            <person name="Shea T."/>
            <person name="Bowers K."/>
            <person name="McGinley-Smith S."/>
            <person name="Mohammad A.W."/>
            <person name="Gnirke A."/>
            <person name="Yurkov A.M."/>
            <person name="Nowrousian M."/>
            <person name="Sun S."/>
            <person name="Cuomo C.A."/>
            <person name="Heitman J."/>
        </authorList>
    </citation>
    <scope>NUCLEOTIDE SEQUENCE [LARGE SCALE GENOMIC DNA]</scope>
    <source>
        <strain evidence="1 2">PYCC6329</strain>
    </source>
</reference>
<dbReference type="AlphaFoldDB" id="A0AAX4KAT7"/>
<sequence>MSEQPLDTSKGQVNLPLSINPHDLIHPTKETMNILWDACAIDISESARLILINRLSPVIASREDGISLWAAHGQFLRWMIVHFLESRWPSLVSLVPSFKKLDKPLKLVKTKRDAGAGYTADIKRSVDVASNFTKDLSLLIGTLSLLPAHHEVLRICFAALASLVPWSSDRSLMTYEQARNTGQAAMEETIF</sequence>
<dbReference type="RefSeq" id="XP_066081010.1">
    <property type="nucleotide sequence ID" value="XM_066224913.1"/>
</dbReference>
<evidence type="ECO:0000313" key="1">
    <source>
        <dbReference type="EMBL" id="WWD03043.1"/>
    </source>
</evidence>
<keyword evidence="2" id="KW-1185">Reference proteome</keyword>
<dbReference type="Proteomes" id="UP001358614">
    <property type="component" value="Chromosome 1"/>
</dbReference>
<gene>
    <name evidence="1" type="ORF">V865_001087</name>
</gene>